<evidence type="ECO:0000256" key="1">
    <source>
        <dbReference type="SAM" id="SignalP"/>
    </source>
</evidence>
<feature type="chain" id="PRO_5041274408" evidence="1">
    <location>
        <begin position="19"/>
        <end position="338"/>
    </location>
</feature>
<dbReference type="AlphaFoldDB" id="A0AA39WBV9"/>
<gene>
    <name evidence="2" type="ORF">B0T14DRAFT_529228</name>
</gene>
<accession>A0AA39WBV9</accession>
<evidence type="ECO:0000313" key="3">
    <source>
        <dbReference type="Proteomes" id="UP001175000"/>
    </source>
</evidence>
<feature type="signal peptide" evidence="1">
    <location>
        <begin position="1"/>
        <end position="18"/>
    </location>
</feature>
<name>A0AA39WBV9_9PEZI</name>
<protein>
    <submittedName>
        <fullName evidence="2">Uncharacterized protein</fullName>
    </submittedName>
</protein>
<keyword evidence="3" id="KW-1185">Reference proteome</keyword>
<comment type="caution">
    <text evidence="2">The sequence shown here is derived from an EMBL/GenBank/DDBJ whole genome shotgun (WGS) entry which is preliminary data.</text>
</comment>
<keyword evidence="1" id="KW-0732">Signal</keyword>
<proteinExistence type="predicted"/>
<dbReference type="Proteomes" id="UP001175000">
    <property type="component" value="Unassembled WGS sequence"/>
</dbReference>
<reference evidence="2" key="1">
    <citation type="submission" date="2023-06" db="EMBL/GenBank/DDBJ databases">
        <title>Genome-scale phylogeny and comparative genomics of the fungal order Sordariales.</title>
        <authorList>
            <consortium name="Lawrence Berkeley National Laboratory"/>
            <person name="Hensen N."/>
            <person name="Bonometti L."/>
            <person name="Westerberg I."/>
            <person name="Brannstrom I.O."/>
            <person name="Guillou S."/>
            <person name="Cros-Aarteil S."/>
            <person name="Calhoun S."/>
            <person name="Haridas S."/>
            <person name="Kuo A."/>
            <person name="Mondo S."/>
            <person name="Pangilinan J."/>
            <person name="Riley R."/>
            <person name="Labutti K."/>
            <person name="Andreopoulos B."/>
            <person name="Lipzen A."/>
            <person name="Chen C."/>
            <person name="Yanf M."/>
            <person name="Daum C."/>
            <person name="Ng V."/>
            <person name="Clum A."/>
            <person name="Steindorff A."/>
            <person name="Ohm R."/>
            <person name="Martin F."/>
            <person name="Silar P."/>
            <person name="Natvig D."/>
            <person name="Lalanne C."/>
            <person name="Gautier V."/>
            <person name="Ament-Velasquez S.L."/>
            <person name="Kruys A."/>
            <person name="Hutchinson M.I."/>
            <person name="Powell A.J."/>
            <person name="Barry K."/>
            <person name="Miller A.N."/>
            <person name="Grigoriev I.V."/>
            <person name="Debuchy R."/>
            <person name="Gladieux P."/>
            <person name="Thoren M.H."/>
            <person name="Johannesson H."/>
        </authorList>
    </citation>
    <scope>NUCLEOTIDE SEQUENCE</scope>
    <source>
        <strain evidence="2">CBS 606.72</strain>
    </source>
</reference>
<evidence type="ECO:0000313" key="2">
    <source>
        <dbReference type="EMBL" id="KAK0610870.1"/>
    </source>
</evidence>
<sequence>MRLPCCLFVALAVIGVTGRSLHDRHGQLFSRDELVAKCRLSLFLTLEDPEGSGSKKRDLFHHGNETLVRRMRLPTDPDDPDIVEAYVIKETGGGPFPGKKSDESKLIHWQNRYKEGVNTADYKIFAERKTKFGMHIIGLAGCTGLLIVSKKGVYMAHYWENIAFNQDKKTPRPYPDQEQAFEGTVIRGLEQGVVGDPARGAKQEQASLRAVAPALDDEDIHAFLIIPATGQSDVGLGIPDPYRTYWSRIKNTVGEILPRLKPKTDPTDTDLWTEYPYRPVEDEEEEPGKAPWLWRSSRGRILFKYDPNHRRADGTKVKKTFVAIENEVKDEGSFEWND</sequence>
<dbReference type="EMBL" id="JAULSU010000007">
    <property type="protein sequence ID" value="KAK0610870.1"/>
    <property type="molecule type" value="Genomic_DNA"/>
</dbReference>
<organism evidence="2 3">
    <name type="scientific">Immersiella caudata</name>
    <dbReference type="NCBI Taxonomy" id="314043"/>
    <lineage>
        <taxon>Eukaryota</taxon>
        <taxon>Fungi</taxon>
        <taxon>Dikarya</taxon>
        <taxon>Ascomycota</taxon>
        <taxon>Pezizomycotina</taxon>
        <taxon>Sordariomycetes</taxon>
        <taxon>Sordariomycetidae</taxon>
        <taxon>Sordariales</taxon>
        <taxon>Lasiosphaeriaceae</taxon>
        <taxon>Immersiella</taxon>
    </lineage>
</organism>